<gene>
    <name evidence="4" type="ORF">DM02DRAFT_611405</name>
</gene>
<dbReference type="PANTHER" id="PTHR23048">
    <property type="entry name" value="MYOSIN LIGHT CHAIN 1, 3"/>
    <property type="match status" value="1"/>
</dbReference>
<dbReference type="Pfam" id="PF13499">
    <property type="entry name" value="EF-hand_7"/>
    <property type="match status" value="1"/>
</dbReference>
<dbReference type="Proteomes" id="UP000244855">
    <property type="component" value="Unassembled WGS sequence"/>
</dbReference>
<keyword evidence="2" id="KW-0677">Repeat</keyword>
<dbReference type="OrthoDB" id="26525at2759"/>
<dbReference type="GO" id="GO:1903475">
    <property type="term" value="P:mitotic actomyosin contractile ring assembly"/>
    <property type="evidence" value="ECO:0007669"/>
    <property type="project" value="TreeGrafter"/>
</dbReference>
<dbReference type="AlphaFoldDB" id="A0A2V1E1X4"/>
<dbReference type="PANTHER" id="PTHR23048:SF0">
    <property type="entry name" value="CALMODULIN LIKE 3"/>
    <property type="match status" value="1"/>
</dbReference>
<sequence length="169" mass="19171">MDNNNQASTNYREAFQLFDKRGNGRVERGSLGDLLRACGQNPTLAEIGELERGVGAEVDFETFSKILNRPGGFREPFDIEEYIRGFQVFDKDRSGFVGKGQIKYILTNLGEKMSEEEVEELFKSTIDTGNNEVDYRGEFCSHFRRSWLVGGEGEEGMEECQFTSTMCIC</sequence>
<dbReference type="InterPro" id="IPR002048">
    <property type="entry name" value="EF_hand_dom"/>
</dbReference>
<dbReference type="PROSITE" id="PS50222">
    <property type="entry name" value="EF_HAND_2"/>
    <property type="match status" value="2"/>
</dbReference>
<dbReference type="InterPro" id="IPR050230">
    <property type="entry name" value="CALM/Myosin/TropC-like"/>
</dbReference>
<evidence type="ECO:0000256" key="2">
    <source>
        <dbReference type="ARBA" id="ARBA00022737"/>
    </source>
</evidence>
<evidence type="ECO:0000313" key="5">
    <source>
        <dbReference type="Proteomes" id="UP000244855"/>
    </source>
</evidence>
<evidence type="ECO:0000259" key="3">
    <source>
        <dbReference type="PROSITE" id="PS50222"/>
    </source>
</evidence>
<name>A0A2V1E1X4_9PLEO</name>
<dbReference type="FunFam" id="1.10.238.10:FF:000178">
    <property type="entry name" value="Calmodulin-2 A"/>
    <property type="match status" value="1"/>
</dbReference>
<organism evidence="4 5">
    <name type="scientific">Periconia macrospinosa</name>
    <dbReference type="NCBI Taxonomy" id="97972"/>
    <lineage>
        <taxon>Eukaryota</taxon>
        <taxon>Fungi</taxon>
        <taxon>Dikarya</taxon>
        <taxon>Ascomycota</taxon>
        <taxon>Pezizomycotina</taxon>
        <taxon>Dothideomycetes</taxon>
        <taxon>Pleosporomycetidae</taxon>
        <taxon>Pleosporales</taxon>
        <taxon>Massarineae</taxon>
        <taxon>Periconiaceae</taxon>
        <taxon>Periconia</taxon>
    </lineage>
</organism>
<evidence type="ECO:0000313" key="4">
    <source>
        <dbReference type="EMBL" id="PVI04573.1"/>
    </source>
</evidence>
<dbReference type="GO" id="GO:0016460">
    <property type="term" value="C:myosin II complex"/>
    <property type="evidence" value="ECO:0007669"/>
    <property type="project" value="TreeGrafter"/>
</dbReference>
<feature type="domain" description="EF-hand" evidence="3">
    <location>
        <begin position="6"/>
        <end position="41"/>
    </location>
</feature>
<feature type="domain" description="EF-hand" evidence="3">
    <location>
        <begin position="77"/>
        <end position="112"/>
    </location>
</feature>
<keyword evidence="5" id="KW-1185">Reference proteome</keyword>
<dbReference type="EMBL" id="KZ805320">
    <property type="protein sequence ID" value="PVI04573.1"/>
    <property type="molecule type" value="Genomic_DNA"/>
</dbReference>
<evidence type="ECO:0000256" key="1">
    <source>
        <dbReference type="ARBA" id="ARBA00020786"/>
    </source>
</evidence>
<protein>
    <recommendedName>
        <fullName evidence="1">Calmodulin</fullName>
    </recommendedName>
</protein>
<dbReference type="InterPro" id="IPR011992">
    <property type="entry name" value="EF-hand-dom_pair"/>
</dbReference>
<proteinExistence type="predicted"/>
<dbReference type="Gene3D" id="1.10.238.10">
    <property type="entry name" value="EF-hand"/>
    <property type="match status" value="2"/>
</dbReference>
<dbReference type="STRING" id="97972.A0A2V1E1X4"/>
<reference evidence="4 5" key="1">
    <citation type="journal article" date="2018" name="Sci. Rep.">
        <title>Comparative genomics provides insights into the lifestyle and reveals functional heterogeneity of dark septate endophytic fungi.</title>
        <authorList>
            <person name="Knapp D.G."/>
            <person name="Nemeth J.B."/>
            <person name="Barry K."/>
            <person name="Hainaut M."/>
            <person name="Henrissat B."/>
            <person name="Johnson J."/>
            <person name="Kuo A."/>
            <person name="Lim J.H.P."/>
            <person name="Lipzen A."/>
            <person name="Nolan M."/>
            <person name="Ohm R.A."/>
            <person name="Tamas L."/>
            <person name="Grigoriev I.V."/>
            <person name="Spatafora J.W."/>
            <person name="Nagy L.G."/>
            <person name="Kovacs G.M."/>
        </authorList>
    </citation>
    <scope>NUCLEOTIDE SEQUENCE [LARGE SCALE GENOMIC DNA]</scope>
    <source>
        <strain evidence="4 5">DSE2036</strain>
    </source>
</reference>
<dbReference type="GO" id="GO:0005509">
    <property type="term" value="F:calcium ion binding"/>
    <property type="evidence" value="ECO:0007669"/>
    <property type="project" value="InterPro"/>
</dbReference>
<dbReference type="SUPFAM" id="SSF47473">
    <property type="entry name" value="EF-hand"/>
    <property type="match status" value="1"/>
</dbReference>
<accession>A0A2V1E1X4</accession>